<name>A0A7W8TWF6_9MICC</name>
<gene>
    <name evidence="1" type="ORF">HD598_001970</name>
</gene>
<dbReference type="EMBL" id="JACHDR010000001">
    <property type="protein sequence ID" value="MBB5513283.1"/>
    <property type="molecule type" value="Genomic_DNA"/>
</dbReference>
<comment type="caution">
    <text evidence="1">The sequence shown here is derived from an EMBL/GenBank/DDBJ whole genome shotgun (WGS) entry which is preliminary data.</text>
</comment>
<dbReference type="RefSeq" id="WP_183665532.1">
    <property type="nucleotide sequence ID" value="NZ_BAAARH010000002.1"/>
</dbReference>
<dbReference type="PROSITE" id="PS51318">
    <property type="entry name" value="TAT"/>
    <property type="match status" value="1"/>
</dbReference>
<proteinExistence type="predicted"/>
<dbReference type="AlphaFoldDB" id="A0A7W8TWF6"/>
<dbReference type="InterPro" id="IPR006311">
    <property type="entry name" value="TAT_signal"/>
</dbReference>
<protein>
    <submittedName>
        <fullName evidence="1">Uncharacterized protein</fullName>
    </submittedName>
</protein>
<reference evidence="1 2" key="1">
    <citation type="submission" date="2020-08" db="EMBL/GenBank/DDBJ databases">
        <title>Sequencing the genomes of 1000 actinobacteria strains.</title>
        <authorList>
            <person name="Klenk H.-P."/>
        </authorList>
    </citation>
    <scope>NUCLEOTIDE SEQUENCE [LARGE SCALE GENOMIC DNA]</scope>
    <source>
        <strain evidence="1 2">DSM 105783</strain>
    </source>
</reference>
<evidence type="ECO:0000313" key="1">
    <source>
        <dbReference type="EMBL" id="MBB5513283.1"/>
    </source>
</evidence>
<sequence>MPEKTISAPTRRSVAKGIAWSAPVIAAASLAPFAAASPARCPVVTPGGSGDPCGLNAKAYTQVDYTHVVDNKDPYLVITQRLQVLLPVGTTLTTGQSITLTVDIGGVTTGLTATAVLEPTVTQLDVAVTTSSINNGTGTRLQVVITANNNYTFNSALWLVLTLKIPLSSIAAVSLGGLLGNGITIQLTSATATGATGCGGAGSILSIPIPSGAADDSLTQLATFVASTLSALVNTGLKVCLPLGLGSVILNINV</sequence>
<accession>A0A7W8TWF6</accession>
<organism evidence="1 2">
    <name type="scientific">Neomicrococcus aestuarii</name>
    <dbReference type="NCBI Taxonomy" id="556325"/>
    <lineage>
        <taxon>Bacteria</taxon>
        <taxon>Bacillati</taxon>
        <taxon>Actinomycetota</taxon>
        <taxon>Actinomycetes</taxon>
        <taxon>Micrococcales</taxon>
        <taxon>Micrococcaceae</taxon>
        <taxon>Neomicrococcus</taxon>
    </lineage>
</organism>
<dbReference type="Proteomes" id="UP000580797">
    <property type="component" value="Unassembled WGS sequence"/>
</dbReference>
<evidence type="ECO:0000313" key="2">
    <source>
        <dbReference type="Proteomes" id="UP000580797"/>
    </source>
</evidence>